<dbReference type="GO" id="GO:0006357">
    <property type="term" value="P:regulation of transcription by RNA polymerase II"/>
    <property type="evidence" value="ECO:0007669"/>
    <property type="project" value="TreeGrafter"/>
</dbReference>
<feature type="region of interest" description="Disordered" evidence="8">
    <location>
        <begin position="305"/>
        <end position="324"/>
    </location>
</feature>
<dbReference type="GO" id="GO:0005737">
    <property type="term" value="C:cytoplasm"/>
    <property type="evidence" value="ECO:0007669"/>
    <property type="project" value="UniProtKB-SubCell"/>
</dbReference>
<reference evidence="11" key="3">
    <citation type="submission" date="2025-09" db="UniProtKB">
        <authorList>
            <consortium name="Ensembl"/>
        </authorList>
    </citation>
    <scope>IDENTIFICATION</scope>
</reference>
<evidence type="ECO:0000313" key="12">
    <source>
        <dbReference type="Proteomes" id="UP000007635"/>
    </source>
</evidence>
<protein>
    <recommendedName>
        <fullName evidence="7">Mothers against decapentaplegic homolog</fullName>
        <shortName evidence="7">MAD homolog</shortName>
        <shortName evidence="7">Mothers against DPP homolog</shortName>
    </recommendedName>
    <alternativeName>
        <fullName evidence="7">SMAD family member</fullName>
    </alternativeName>
</protein>
<dbReference type="SUPFAM" id="SSF49879">
    <property type="entry name" value="SMAD/FHA domain"/>
    <property type="match status" value="1"/>
</dbReference>
<keyword evidence="7" id="KW-0963">Cytoplasm</keyword>
<keyword evidence="12" id="KW-1185">Reference proteome</keyword>
<sequence>MFRTKRSGLVRRLWRSRLIPDREGEDGNGTTSDRCRDDLFGNNPEKIPKRELTPMTPSGSPGGDLGGVCARSADGAAVCAQEQGSPRCAQDRDCRTVTCCLFKDRDHSELTGPETAQGTADPGSCHFVLRNLRPRDSGSPEAQEAMPRSVLEQELKSATYSLLKRLKERALDTFLEAVESRGGMPSDCVMIPRTELRLGGHVASPQLLVCKLYRWSDLQLSAQLKPLCECRSFGALDGPTLCCNPYHYSRLCGPESPPPPYSRLSPNEEHKPLDERLVLFTSTRYPPMIPPTLVGTSPLTIPSARLSSPPANSRTMVPTDASMSPDAPKQSHWCNVAYWEHRTRVGRLYTVYEHSVSIFYDLPQGTGFCLGQLNLEHRSSTVQRSRGKIGYGILLSKEPDGVWAYNRSEHPIFVNSPTLDVPNSRTLVVRKVMPGYSIKVFDYERSFLLRHTTEVDLLDGPYDPNSVSISFAKGWGPCYSRQFITSCPCWLEILLNNHR</sequence>
<dbReference type="InterPro" id="IPR001132">
    <property type="entry name" value="SMAD_dom_Dwarfin-type"/>
</dbReference>
<dbReference type="GO" id="GO:0046872">
    <property type="term" value="F:metal ion binding"/>
    <property type="evidence" value="ECO:0007669"/>
    <property type="project" value="UniProtKB-KW"/>
</dbReference>
<feature type="domain" description="MH2" evidence="10">
    <location>
        <begin position="333"/>
        <end position="499"/>
    </location>
</feature>
<dbReference type="Proteomes" id="UP000007635">
    <property type="component" value="Chromosome Y"/>
</dbReference>
<dbReference type="PROSITE" id="PS51075">
    <property type="entry name" value="MH1"/>
    <property type="match status" value="1"/>
</dbReference>
<dbReference type="GO" id="GO:0140416">
    <property type="term" value="F:transcription regulator inhibitor activity"/>
    <property type="evidence" value="ECO:0007669"/>
    <property type="project" value="TreeGrafter"/>
</dbReference>
<dbReference type="GO" id="GO:0070411">
    <property type="term" value="F:I-SMAD binding"/>
    <property type="evidence" value="ECO:0007669"/>
    <property type="project" value="TreeGrafter"/>
</dbReference>
<dbReference type="Pfam" id="PF03166">
    <property type="entry name" value="MH2"/>
    <property type="match status" value="1"/>
</dbReference>
<dbReference type="PANTHER" id="PTHR13703">
    <property type="entry name" value="SMAD"/>
    <property type="match status" value="1"/>
</dbReference>
<dbReference type="SMART" id="SM00524">
    <property type="entry name" value="DWB"/>
    <property type="match status" value="1"/>
</dbReference>
<evidence type="ECO:0000256" key="3">
    <source>
        <dbReference type="ARBA" id="ARBA00022833"/>
    </source>
</evidence>
<dbReference type="PROSITE" id="PS51076">
    <property type="entry name" value="MH2"/>
    <property type="match status" value="1"/>
</dbReference>
<evidence type="ECO:0000256" key="5">
    <source>
        <dbReference type="ARBA" id="ARBA00023163"/>
    </source>
</evidence>
<dbReference type="GO" id="GO:0060395">
    <property type="term" value="P:SMAD protein signal transduction"/>
    <property type="evidence" value="ECO:0007669"/>
    <property type="project" value="TreeGrafter"/>
</dbReference>
<evidence type="ECO:0000256" key="7">
    <source>
        <dbReference type="RuleBase" id="RU361195"/>
    </source>
</evidence>
<dbReference type="InterPro" id="IPR008984">
    <property type="entry name" value="SMAD_FHA_dom_sf"/>
</dbReference>
<dbReference type="Ensembl" id="ENSGACT00000047427.1">
    <property type="protein sequence ID" value="ENSGACP00000067331.1"/>
    <property type="gene ID" value="ENSGACG00000025621.1"/>
</dbReference>
<dbReference type="FunFam" id="2.60.200.10:FF:000004">
    <property type="entry name" value="Mothers against decapentaplegic homolog"/>
    <property type="match status" value="1"/>
</dbReference>
<accession>A0AAQ4RYW8</accession>
<dbReference type="Gene3D" id="3.90.520.10">
    <property type="entry name" value="SMAD MH1 domain"/>
    <property type="match status" value="1"/>
</dbReference>
<evidence type="ECO:0000256" key="1">
    <source>
        <dbReference type="ARBA" id="ARBA00005545"/>
    </source>
</evidence>
<dbReference type="InterPro" id="IPR003619">
    <property type="entry name" value="MAD_homology1_Dwarfin-type"/>
</dbReference>
<dbReference type="InterPro" id="IPR036578">
    <property type="entry name" value="SMAD_MH1_sf"/>
</dbReference>
<keyword evidence="5 7" id="KW-0804">Transcription</keyword>
<dbReference type="PANTHER" id="PTHR13703:SF28">
    <property type="entry name" value="MOTHERS AGAINST DECAPENTAPLEGIC HOMOLOG 6"/>
    <property type="match status" value="1"/>
</dbReference>
<evidence type="ECO:0000256" key="4">
    <source>
        <dbReference type="ARBA" id="ARBA00023015"/>
    </source>
</evidence>
<keyword evidence="4 7" id="KW-0805">Transcription regulation</keyword>
<evidence type="ECO:0000256" key="8">
    <source>
        <dbReference type="SAM" id="MobiDB-lite"/>
    </source>
</evidence>
<dbReference type="CDD" id="cd10493">
    <property type="entry name" value="MH1_SMAD_6"/>
    <property type="match status" value="1"/>
</dbReference>
<dbReference type="InterPro" id="IPR013790">
    <property type="entry name" value="Dwarfin"/>
</dbReference>
<keyword evidence="2" id="KW-0479">Metal-binding</keyword>
<dbReference type="GO" id="GO:0071144">
    <property type="term" value="C:heteromeric SMAD protein complex"/>
    <property type="evidence" value="ECO:0007669"/>
    <property type="project" value="TreeGrafter"/>
</dbReference>
<evidence type="ECO:0000259" key="10">
    <source>
        <dbReference type="PROSITE" id="PS51076"/>
    </source>
</evidence>
<dbReference type="Pfam" id="PF03165">
    <property type="entry name" value="MH1"/>
    <property type="match status" value="1"/>
</dbReference>
<keyword evidence="3" id="KW-0862">Zinc</keyword>
<reference evidence="11" key="2">
    <citation type="submission" date="2025-08" db="UniProtKB">
        <authorList>
            <consortium name="Ensembl"/>
        </authorList>
    </citation>
    <scope>IDENTIFICATION</scope>
</reference>
<proteinExistence type="inferred from homology"/>
<feature type="compositionally biased region" description="Polar residues" evidence="8">
    <location>
        <begin position="305"/>
        <end position="316"/>
    </location>
</feature>
<dbReference type="SUPFAM" id="SSF56366">
    <property type="entry name" value="SMAD MH1 domain"/>
    <property type="match status" value="1"/>
</dbReference>
<comment type="subcellular location">
    <subcellularLocation>
        <location evidence="7">Cytoplasm</location>
    </subcellularLocation>
    <subcellularLocation>
        <location evidence="7">Nucleus</location>
    </subcellularLocation>
</comment>
<organism evidence="11 12">
    <name type="scientific">Gasterosteus aculeatus aculeatus</name>
    <name type="common">three-spined stickleback</name>
    <dbReference type="NCBI Taxonomy" id="481459"/>
    <lineage>
        <taxon>Eukaryota</taxon>
        <taxon>Metazoa</taxon>
        <taxon>Chordata</taxon>
        <taxon>Craniata</taxon>
        <taxon>Vertebrata</taxon>
        <taxon>Euteleostomi</taxon>
        <taxon>Actinopterygii</taxon>
        <taxon>Neopterygii</taxon>
        <taxon>Teleostei</taxon>
        <taxon>Neoteleostei</taxon>
        <taxon>Acanthomorphata</taxon>
        <taxon>Eupercaria</taxon>
        <taxon>Perciformes</taxon>
        <taxon>Cottioidei</taxon>
        <taxon>Gasterosteales</taxon>
        <taxon>Gasterosteidae</taxon>
        <taxon>Gasterosteus</taxon>
    </lineage>
</organism>
<dbReference type="InterPro" id="IPR017855">
    <property type="entry name" value="SMAD-like_dom_sf"/>
</dbReference>
<dbReference type="CDD" id="cd10499">
    <property type="entry name" value="MH2_SMAD_6"/>
    <property type="match status" value="1"/>
</dbReference>
<name>A0AAQ4RYW8_GASAC</name>
<feature type="region of interest" description="Disordered" evidence="8">
    <location>
        <begin position="20"/>
        <end position="67"/>
    </location>
</feature>
<evidence type="ECO:0000256" key="6">
    <source>
        <dbReference type="ARBA" id="ARBA00023242"/>
    </source>
</evidence>
<dbReference type="GO" id="GO:0030154">
    <property type="term" value="P:cell differentiation"/>
    <property type="evidence" value="ECO:0007669"/>
    <property type="project" value="TreeGrafter"/>
</dbReference>
<evidence type="ECO:0000259" key="9">
    <source>
        <dbReference type="PROSITE" id="PS51075"/>
    </source>
</evidence>
<comment type="similarity">
    <text evidence="1 7">Belongs to the dwarfin/SMAD family.</text>
</comment>
<dbReference type="GO" id="GO:0009653">
    <property type="term" value="P:anatomical structure morphogenesis"/>
    <property type="evidence" value="ECO:0007669"/>
    <property type="project" value="TreeGrafter"/>
</dbReference>
<keyword evidence="6 7" id="KW-0539">Nucleus</keyword>
<dbReference type="FunFam" id="3.90.520.10:FF:000003">
    <property type="entry name" value="Mothers against decapentaplegic homolog"/>
    <property type="match status" value="1"/>
</dbReference>
<feature type="domain" description="MH1" evidence="9">
    <location>
        <begin position="126"/>
        <end position="257"/>
    </location>
</feature>
<evidence type="ECO:0000313" key="11">
    <source>
        <dbReference type="Ensembl" id="ENSGACP00000067331.1"/>
    </source>
</evidence>
<evidence type="ECO:0000256" key="2">
    <source>
        <dbReference type="ARBA" id="ARBA00022723"/>
    </source>
</evidence>
<dbReference type="InterPro" id="IPR013019">
    <property type="entry name" value="MAD_homology_MH1"/>
</dbReference>
<dbReference type="Gene3D" id="2.60.200.10">
    <property type="match status" value="1"/>
</dbReference>
<dbReference type="GeneTree" id="ENSGT00940000158146"/>
<dbReference type="SMART" id="SM00523">
    <property type="entry name" value="DWA"/>
    <property type="match status" value="1"/>
</dbReference>
<dbReference type="AlphaFoldDB" id="A0AAQ4RYW8"/>
<reference evidence="11 12" key="1">
    <citation type="journal article" date="2021" name="G3 (Bethesda)">
        <title>Improved contiguity of the threespine stickleback genome using long-read sequencing.</title>
        <authorList>
            <person name="Nath S."/>
            <person name="Shaw D.E."/>
            <person name="White M.A."/>
        </authorList>
    </citation>
    <scope>NUCLEOTIDE SEQUENCE [LARGE SCALE GENOMIC DNA]</scope>
    <source>
        <strain evidence="11 12">Lake Benthic</strain>
    </source>
</reference>